<dbReference type="Proteomes" id="UP000807785">
    <property type="component" value="Unassembled WGS sequence"/>
</dbReference>
<evidence type="ECO:0000313" key="5">
    <source>
        <dbReference type="Proteomes" id="UP000807785"/>
    </source>
</evidence>
<evidence type="ECO:0000256" key="3">
    <source>
        <dbReference type="ARBA" id="ARBA00022795"/>
    </source>
</evidence>
<sequence length="161" mass="17242">MAETLGDFLARRMGDETALLHDFVAVLTQERTALDADDADEIAAASQAKIALLRQLGQLSDERNLALAREGFPADRAGLDAFMAHGVDSGSLAQLRERLMTVAGEANKLNRINGKLIRVRMMYNQKSLSILLGTGEGASVYGRDGRSSLGGSPVGRRLITA</sequence>
<evidence type="ECO:0000313" key="4">
    <source>
        <dbReference type="EMBL" id="MBK6972588.1"/>
    </source>
</evidence>
<dbReference type="SUPFAM" id="SSF140566">
    <property type="entry name" value="FlgN-like"/>
    <property type="match status" value="1"/>
</dbReference>
<evidence type="ECO:0000256" key="1">
    <source>
        <dbReference type="ARBA" id="ARBA00002397"/>
    </source>
</evidence>
<keyword evidence="3" id="KW-1005">Bacterial flagellum biogenesis</keyword>
<dbReference type="GO" id="GO:0044780">
    <property type="term" value="P:bacterial-type flagellum assembly"/>
    <property type="evidence" value="ECO:0007669"/>
    <property type="project" value="InterPro"/>
</dbReference>
<keyword evidence="4" id="KW-0282">Flagellum</keyword>
<accession>A0A9D7E2L9</accession>
<dbReference type="InterPro" id="IPR036679">
    <property type="entry name" value="FlgN-like_sf"/>
</dbReference>
<name>A0A9D7E2L9_9PROT</name>
<dbReference type="EMBL" id="JADJEV010000003">
    <property type="protein sequence ID" value="MBK6972588.1"/>
    <property type="molecule type" value="Genomic_DNA"/>
</dbReference>
<dbReference type="InterPro" id="IPR007809">
    <property type="entry name" value="FlgN-like"/>
</dbReference>
<proteinExistence type="inferred from homology"/>
<evidence type="ECO:0000256" key="2">
    <source>
        <dbReference type="ARBA" id="ARBA00007703"/>
    </source>
</evidence>
<dbReference type="Gene3D" id="1.20.58.300">
    <property type="entry name" value="FlgN-like"/>
    <property type="match status" value="1"/>
</dbReference>
<dbReference type="AlphaFoldDB" id="A0A9D7E2L9"/>
<reference evidence="4" key="1">
    <citation type="submission" date="2020-10" db="EMBL/GenBank/DDBJ databases">
        <title>Connecting structure to function with the recovery of over 1000 high-quality activated sludge metagenome-assembled genomes encoding full-length rRNA genes using long-read sequencing.</title>
        <authorList>
            <person name="Singleton C.M."/>
            <person name="Petriglieri F."/>
            <person name="Kristensen J.M."/>
            <person name="Kirkegaard R.H."/>
            <person name="Michaelsen T.Y."/>
            <person name="Andersen M.H."/>
            <person name="Karst S.M."/>
            <person name="Dueholm M.S."/>
            <person name="Nielsen P.H."/>
            <person name="Albertsen M."/>
        </authorList>
    </citation>
    <scope>NUCLEOTIDE SEQUENCE</scope>
    <source>
        <strain evidence="4">Bjer_18-Q3-R1-45_BAT3C.347</strain>
    </source>
</reference>
<keyword evidence="4" id="KW-0969">Cilium</keyword>
<keyword evidence="4" id="KW-0966">Cell projection</keyword>
<gene>
    <name evidence="4" type="ORF">IPH26_06425</name>
</gene>
<protein>
    <submittedName>
        <fullName evidence="4">Flagellar protein FlgN</fullName>
    </submittedName>
</protein>
<comment type="caution">
    <text evidence="4">The sequence shown here is derived from an EMBL/GenBank/DDBJ whole genome shotgun (WGS) entry which is preliminary data.</text>
</comment>
<comment type="function">
    <text evidence="1">Required for the efficient initiation of filament assembly.</text>
</comment>
<organism evidence="4 5">
    <name type="scientific">Candidatus Methylophosphatis roskildensis</name>
    <dbReference type="NCBI Taxonomy" id="2899263"/>
    <lineage>
        <taxon>Bacteria</taxon>
        <taxon>Pseudomonadati</taxon>
        <taxon>Pseudomonadota</taxon>
        <taxon>Betaproteobacteria</taxon>
        <taxon>Nitrosomonadales</taxon>
        <taxon>Sterolibacteriaceae</taxon>
        <taxon>Candidatus Methylophosphatis</taxon>
    </lineage>
</organism>
<dbReference type="Pfam" id="PF05130">
    <property type="entry name" value="FlgN"/>
    <property type="match status" value="1"/>
</dbReference>
<comment type="similarity">
    <text evidence="2">Belongs to the FlgN family.</text>
</comment>